<evidence type="ECO:0000256" key="10">
    <source>
        <dbReference type="ARBA" id="ARBA00023303"/>
    </source>
</evidence>
<dbReference type="Proteomes" id="UP000285301">
    <property type="component" value="Unassembled WGS sequence"/>
</dbReference>
<comment type="caution">
    <text evidence="13">The sequence shown here is derived from an EMBL/GenBank/DDBJ whole genome shotgun (WGS) entry which is preliminary data.</text>
</comment>
<keyword evidence="2" id="KW-1003">Cell membrane</keyword>
<dbReference type="GO" id="GO:0022848">
    <property type="term" value="F:acetylcholine-gated monoatomic cation-selective channel activity"/>
    <property type="evidence" value="ECO:0007669"/>
    <property type="project" value="InterPro"/>
</dbReference>
<evidence type="ECO:0000256" key="8">
    <source>
        <dbReference type="ARBA" id="ARBA00023257"/>
    </source>
</evidence>
<evidence type="ECO:0000256" key="7">
    <source>
        <dbReference type="ARBA" id="ARBA00023170"/>
    </source>
</evidence>
<evidence type="ECO:0000256" key="2">
    <source>
        <dbReference type="ARBA" id="ARBA00022475"/>
    </source>
</evidence>
<keyword evidence="9" id="KW-1071">Ligand-gated ion channel</keyword>
<protein>
    <submittedName>
        <fullName evidence="13">Neuronal acetylcholine receptor subunit beta-3-like protein</fullName>
    </submittedName>
</protein>
<dbReference type="STRING" id="1965070.A0A3S3PGM6"/>
<accession>A0A3S3PGM6</accession>
<keyword evidence="3" id="KW-0812">Transmembrane</keyword>
<dbReference type="GO" id="GO:0045211">
    <property type="term" value="C:postsynaptic membrane"/>
    <property type="evidence" value="ECO:0007669"/>
    <property type="project" value="UniProtKB-SubCell"/>
</dbReference>
<evidence type="ECO:0000256" key="6">
    <source>
        <dbReference type="ARBA" id="ARBA00023136"/>
    </source>
</evidence>
<sequence>MRHLFLLFVYLVLAEKDELSNINELLTELFQRRIYEKHATPLNDRSEQIEVRLAFVIAKIIDLDTRTAILTMDAELPCKWKDEHLFWVPQIFGGIETLTLKYDEIWRPPISLYFIAADSSHSSKFEPHNLLLSYTGEVSWWPQVSLKTYCEIDLSNFPFDAHVCNLHVSIPEDASRVNLTTLNPGCESVT</sequence>
<keyword evidence="4" id="KW-0770">Synapse</keyword>
<keyword evidence="10" id="KW-0407">Ion channel</keyword>
<evidence type="ECO:0000256" key="3">
    <source>
        <dbReference type="ARBA" id="ARBA00022692"/>
    </source>
</evidence>
<evidence type="ECO:0000256" key="4">
    <source>
        <dbReference type="ARBA" id="ARBA00023018"/>
    </source>
</evidence>
<dbReference type="Gene3D" id="2.70.170.10">
    <property type="entry name" value="Neurotransmitter-gated ion-channel ligand-binding domain"/>
    <property type="match status" value="1"/>
</dbReference>
<feature type="domain" description="Neurotransmitter-gated ion-channel ligand-binding" evidence="12">
    <location>
        <begin position="24"/>
        <end position="168"/>
    </location>
</feature>
<evidence type="ECO:0000313" key="14">
    <source>
        <dbReference type="Proteomes" id="UP000285301"/>
    </source>
</evidence>
<proteinExistence type="predicted"/>
<keyword evidence="7 13" id="KW-0675">Receptor</keyword>
<keyword evidence="1" id="KW-0813">Transport</keyword>
<keyword evidence="5" id="KW-0406">Ion transport</keyword>
<dbReference type="InterPro" id="IPR006202">
    <property type="entry name" value="Neur_chan_lig-bd"/>
</dbReference>
<evidence type="ECO:0000256" key="1">
    <source>
        <dbReference type="ARBA" id="ARBA00022448"/>
    </source>
</evidence>
<dbReference type="SUPFAM" id="SSF63712">
    <property type="entry name" value="Nicotinic receptor ligand binding domain-like"/>
    <property type="match status" value="1"/>
</dbReference>
<reference evidence="13 14" key="1">
    <citation type="journal article" date="2018" name="Gigascience">
        <title>Genomes of trombidid mites reveal novel predicted allergens and laterally-transferred genes associated with secondary metabolism.</title>
        <authorList>
            <person name="Dong X."/>
            <person name="Chaisiri K."/>
            <person name="Xia D."/>
            <person name="Armstrong S.D."/>
            <person name="Fang Y."/>
            <person name="Donnelly M.J."/>
            <person name="Kadowaki T."/>
            <person name="McGarry J.W."/>
            <person name="Darby A.C."/>
            <person name="Makepeace B.L."/>
        </authorList>
    </citation>
    <scope>NUCLEOTIDE SEQUENCE [LARGE SCALE GENOMIC DNA]</scope>
    <source>
        <strain evidence="13">UoL-WK</strain>
    </source>
</reference>
<evidence type="ECO:0000256" key="9">
    <source>
        <dbReference type="ARBA" id="ARBA00023286"/>
    </source>
</evidence>
<evidence type="ECO:0000256" key="5">
    <source>
        <dbReference type="ARBA" id="ARBA00023065"/>
    </source>
</evidence>
<dbReference type="InterPro" id="IPR006201">
    <property type="entry name" value="Neur_channel"/>
</dbReference>
<dbReference type="Pfam" id="PF02931">
    <property type="entry name" value="Neur_chan_LBD"/>
    <property type="match status" value="1"/>
</dbReference>
<dbReference type="InterPro" id="IPR018000">
    <property type="entry name" value="Neurotransmitter_ion_chnl_CS"/>
</dbReference>
<evidence type="ECO:0000259" key="12">
    <source>
        <dbReference type="Pfam" id="PF02931"/>
    </source>
</evidence>
<keyword evidence="6" id="KW-0472">Membrane</keyword>
<evidence type="ECO:0000313" key="13">
    <source>
        <dbReference type="EMBL" id="RWS09251.1"/>
    </source>
</evidence>
<comment type="subcellular location">
    <subcellularLocation>
        <location evidence="11">Postsynaptic cell membrane</location>
        <topology evidence="11">Multi-pass membrane protein</topology>
    </subcellularLocation>
</comment>
<dbReference type="OrthoDB" id="6508039at2759"/>
<organism evidence="13 14">
    <name type="scientific">Dinothrombium tinctorium</name>
    <dbReference type="NCBI Taxonomy" id="1965070"/>
    <lineage>
        <taxon>Eukaryota</taxon>
        <taxon>Metazoa</taxon>
        <taxon>Ecdysozoa</taxon>
        <taxon>Arthropoda</taxon>
        <taxon>Chelicerata</taxon>
        <taxon>Arachnida</taxon>
        <taxon>Acari</taxon>
        <taxon>Acariformes</taxon>
        <taxon>Trombidiformes</taxon>
        <taxon>Prostigmata</taxon>
        <taxon>Anystina</taxon>
        <taxon>Parasitengona</taxon>
        <taxon>Trombidioidea</taxon>
        <taxon>Trombidiidae</taxon>
        <taxon>Dinothrombium</taxon>
    </lineage>
</organism>
<evidence type="ECO:0000256" key="11">
    <source>
        <dbReference type="ARBA" id="ARBA00034104"/>
    </source>
</evidence>
<name>A0A3S3PGM6_9ACAR</name>
<dbReference type="GO" id="GO:0004888">
    <property type="term" value="F:transmembrane signaling receptor activity"/>
    <property type="evidence" value="ECO:0007669"/>
    <property type="project" value="InterPro"/>
</dbReference>
<dbReference type="PRINTS" id="PR00254">
    <property type="entry name" value="NICOTINICR"/>
</dbReference>
<dbReference type="InterPro" id="IPR002394">
    <property type="entry name" value="Nicotinic_acetylcholine_rcpt"/>
</dbReference>
<dbReference type="PROSITE" id="PS00236">
    <property type="entry name" value="NEUROTR_ION_CHANNEL"/>
    <property type="match status" value="1"/>
</dbReference>
<dbReference type="InterPro" id="IPR036734">
    <property type="entry name" value="Neur_chan_lig-bd_sf"/>
</dbReference>
<dbReference type="EMBL" id="NCKU01002596">
    <property type="protein sequence ID" value="RWS09251.1"/>
    <property type="molecule type" value="Genomic_DNA"/>
</dbReference>
<gene>
    <name evidence="13" type="ORF">B4U79_18130</name>
</gene>
<dbReference type="AlphaFoldDB" id="A0A3S3PGM6"/>
<keyword evidence="14" id="KW-1185">Reference proteome</keyword>
<keyword evidence="8" id="KW-0628">Postsynaptic cell membrane</keyword>
<dbReference type="PANTHER" id="PTHR18945">
    <property type="entry name" value="NEUROTRANSMITTER GATED ION CHANNEL"/>
    <property type="match status" value="1"/>
</dbReference>
<dbReference type="CDD" id="cd18989">
    <property type="entry name" value="LGIC_ECD_cation"/>
    <property type="match status" value="1"/>
</dbReference>